<dbReference type="PATRIC" id="fig|556287.8.peg.255"/>
<dbReference type="InterPro" id="IPR001796">
    <property type="entry name" value="DHFR_dom"/>
</dbReference>
<evidence type="ECO:0000256" key="6">
    <source>
        <dbReference type="ARBA" id="ARBA00023002"/>
    </source>
</evidence>
<dbReference type="SUPFAM" id="SSF53597">
    <property type="entry name" value="Dihydrofolate reductase-like"/>
    <property type="match status" value="1"/>
</dbReference>
<keyword evidence="12" id="KW-1185">Reference proteome</keyword>
<dbReference type="InterPro" id="IPR024072">
    <property type="entry name" value="DHFR-like_dom_sf"/>
</dbReference>
<dbReference type="Pfam" id="PF00186">
    <property type="entry name" value="DHFR_1"/>
    <property type="match status" value="1"/>
</dbReference>
<keyword evidence="4 8" id="KW-0554">One-carbon metabolism</keyword>
<dbReference type="PANTHER" id="PTHR48069">
    <property type="entry name" value="DIHYDROFOLATE REDUCTASE"/>
    <property type="match status" value="1"/>
</dbReference>
<dbReference type="GO" id="GO:0050661">
    <property type="term" value="F:NADP binding"/>
    <property type="evidence" value="ECO:0007669"/>
    <property type="project" value="InterPro"/>
</dbReference>
<evidence type="ECO:0000259" key="10">
    <source>
        <dbReference type="PROSITE" id="PS51330"/>
    </source>
</evidence>
<evidence type="ECO:0000313" key="11">
    <source>
        <dbReference type="EMBL" id="KJZ82666.1"/>
    </source>
</evidence>
<evidence type="ECO:0000256" key="2">
    <source>
        <dbReference type="ARBA" id="ARBA00009539"/>
    </source>
</evidence>
<dbReference type="AlphaFoldDB" id="A0A094Z458"/>
<protein>
    <recommendedName>
        <fullName evidence="3 8">Dihydrofolate reductase</fullName>
        <ecNumber evidence="3 8">1.5.1.3</ecNumber>
    </recommendedName>
</protein>
<comment type="similarity">
    <text evidence="2 8 9">Belongs to the dihydrofolate reductase family.</text>
</comment>
<dbReference type="GO" id="GO:0006730">
    <property type="term" value="P:one-carbon metabolic process"/>
    <property type="evidence" value="ECO:0007669"/>
    <property type="project" value="UniProtKB-KW"/>
</dbReference>
<dbReference type="CDD" id="cd00209">
    <property type="entry name" value="DHFR"/>
    <property type="match status" value="1"/>
</dbReference>
<evidence type="ECO:0000256" key="9">
    <source>
        <dbReference type="RuleBase" id="RU004474"/>
    </source>
</evidence>
<comment type="pathway">
    <text evidence="1 8">Cofactor biosynthesis; tetrahydrofolate biosynthesis; 5,6,7,8-tetrahydrofolate from 7,8-dihydrofolate: step 1/1.</text>
</comment>
<dbReference type="PIRSF" id="PIRSF000194">
    <property type="entry name" value="DHFR"/>
    <property type="match status" value="1"/>
</dbReference>
<dbReference type="PROSITE" id="PS00075">
    <property type="entry name" value="DHFR_1"/>
    <property type="match status" value="1"/>
</dbReference>
<gene>
    <name evidence="11" type="ORF">DJ66_0276</name>
</gene>
<accession>A0A094Z458</accession>
<dbReference type="InterPro" id="IPR017925">
    <property type="entry name" value="DHFR_CS"/>
</dbReference>
<organism evidence="11 12">
    <name type="scientific">Candidatus Liberibacter solanacearum</name>
    <dbReference type="NCBI Taxonomy" id="556287"/>
    <lineage>
        <taxon>Bacteria</taxon>
        <taxon>Pseudomonadati</taxon>
        <taxon>Pseudomonadota</taxon>
        <taxon>Alphaproteobacteria</taxon>
        <taxon>Hyphomicrobiales</taxon>
        <taxon>Rhizobiaceae</taxon>
        <taxon>Liberibacter</taxon>
    </lineage>
</organism>
<dbReference type="GO" id="GO:0046654">
    <property type="term" value="P:tetrahydrofolate biosynthetic process"/>
    <property type="evidence" value="ECO:0007669"/>
    <property type="project" value="UniProtKB-UniPathway"/>
</dbReference>
<dbReference type="PROSITE" id="PS51330">
    <property type="entry name" value="DHFR_2"/>
    <property type="match status" value="1"/>
</dbReference>
<sequence length="174" mass="19935">MPKIILIVAIASNNVIGDYGHMPWKLSSDLKRFKELTLGNPIIMGYRTFLSIKKKPLPGRLNIVLTRNNRDDVSGPEIKFADSIDRSLEIAYKTESKKVFFIGGQEIYSQTISLADNLYVTHIEAAIKGDAFFPPIDPSCWQEKGKQIFIPTSEKDEYPTRFVIYHRRFPEKIL</sequence>
<reference evidence="11 12" key="1">
    <citation type="journal article" date="2015" name="Phytopathology">
        <title>Genomes of Candidatus Liberibacter solanacearum haplotype A from New Zealand and the USA suggest significant genome plasticity in the species.</title>
        <authorList>
            <person name="Thompson S.M."/>
            <person name="Johnson C.P."/>
            <person name="Lu A.Y."/>
            <person name="Frampton R.A."/>
            <person name="Sullivan K.L."/>
            <person name="Fiers M.W."/>
            <person name="Crowhurst R.N."/>
            <person name="Pitman A.R."/>
            <person name="Scott I."/>
            <person name="Gudmestad N.C."/>
            <person name="Smith G.R."/>
        </authorList>
    </citation>
    <scope>NUCLEOTIDE SEQUENCE [LARGE SCALE GENOMIC DNA]</scope>
    <source>
        <strain evidence="11 12">LsoNZ1</strain>
    </source>
</reference>
<dbReference type="GO" id="GO:0005829">
    <property type="term" value="C:cytosol"/>
    <property type="evidence" value="ECO:0007669"/>
    <property type="project" value="TreeGrafter"/>
</dbReference>
<comment type="function">
    <text evidence="7 8">Key enzyme in folate metabolism. Catalyzes an essential reaction for de novo glycine and purine synthesis, and for DNA precursor synthesis.</text>
</comment>
<evidence type="ECO:0000256" key="4">
    <source>
        <dbReference type="ARBA" id="ARBA00022563"/>
    </source>
</evidence>
<dbReference type="Gene3D" id="3.40.430.10">
    <property type="entry name" value="Dihydrofolate Reductase, subunit A"/>
    <property type="match status" value="1"/>
</dbReference>
<dbReference type="EC" id="1.5.1.3" evidence="3 8"/>
<evidence type="ECO:0000313" key="12">
    <source>
        <dbReference type="Proteomes" id="UP000033731"/>
    </source>
</evidence>
<dbReference type="RefSeq" id="WP_034441633.1">
    <property type="nucleotide sequence ID" value="NZ_JMTK01000001.1"/>
</dbReference>
<dbReference type="GO" id="GO:0046452">
    <property type="term" value="P:dihydrofolate metabolic process"/>
    <property type="evidence" value="ECO:0007669"/>
    <property type="project" value="TreeGrafter"/>
</dbReference>
<dbReference type="InterPro" id="IPR012259">
    <property type="entry name" value="DHFR"/>
</dbReference>
<evidence type="ECO:0000256" key="7">
    <source>
        <dbReference type="ARBA" id="ARBA00025067"/>
    </source>
</evidence>
<evidence type="ECO:0000256" key="3">
    <source>
        <dbReference type="ARBA" id="ARBA00012856"/>
    </source>
</evidence>
<dbReference type="Proteomes" id="UP000033731">
    <property type="component" value="Unassembled WGS sequence"/>
</dbReference>
<keyword evidence="5 8" id="KW-0521">NADP</keyword>
<dbReference type="UniPathway" id="UPA00077">
    <property type="reaction ID" value="UER00158"/>
</dbReference>
<dbReference type="PANTHER" id="PTHR48069:SF3">
    <property type="entry name" value="DIHYDROFOLATE REDUCTASE"/>
    <property type="match status" value="1"/>
</dbReference>
<dbReference type="EMBL" id="JMTK01000001">
    <property type="protein sequence ID" value="KJZ82666.1"/>
    <property type="molecule type" value="Genomic_DNA"/>
</dbReference>
<feature type="domain" description="DHFR" evidence="10">
    <location>
        <begin position="3"/>
        <end position="167"/>
    </location>
</feature>
<evidence type="ECO:0000256" key="8">
    <source>
        <dbReference type="PIRNR" id="PIRNR000194"/>
    </source>
</evidence>
<comment type="caution">
    <text evidence="11">The sequence shown here is derived from an EMBL/GenBank/DDBJ whole genome shotgun (WGS) entry which is preliminary data.</text>
</comment>
<comment type="catalytic activity">
    <reaction evidence="8">
        <text>(6S)-5,6,7,8-tetrahydrofolate + NADP(+) = 7,8-dihydrofolate + NADPH + H(+)</text>
        <dbReference type="Rhea" id="RHEA:15009"/>
        <dbReference type="ChEBI" id="CHEBI:15378"/>
        <dbReference type="ChEBI" id="CHEBI:57451"/>
        <dbReference type="ChEBI" id="CHEBI:57453"/>
        <dbReference type="ChEBI" id="CHEBI:57783"/>
        <dbReference type="ChEBI" id="CHEBI:58349"/>
        <dbReference type="EC" id="1.5.1.3"/>
    </reaction>
</comment>
<proteinExistence type="inferred from homology"/>
<evidence type="ECO:0000256" key="1">
    <source>
        <dbReference type="ARBA" id="ARBA00004903"/>
    </source>
</evidence>
<evidence type="ECO:0000256" key="5">
    <source>
        <dbReference type="ARBA" id="ARBA00022857"/>
    </source>
</evidence>
<keyword evidence="6 8" id="KW-0560">Oxidoreductase</keyword>
<dbReference type="GO" id="GO:0004146">
    <property type="term" value="F:dihydrofolate reductase activity"/>
    <property type="evidence" value="ECO:0007669"/>
    <property type="project" value="UniProtKB-EC"/>
</dbReference>
<name>A0A094Z458_9HYPH</name>
<dbReference type="GO" id="GO:0046655">
    <property type="term" value="P:folic acid metabolic process"/>
    <property type="evidence" value="ECO:0007669"/>
    <property type="project" value="TreeGrafter"/>
</dbReference>
<dbReference type="PRINTS" id="PR00070">
    <property type="entry name" value="DHFR"/>
</dbReference>